<feature type="binding site" evidence="6">
    <location>
        <position position="96"/>
    </location>
    <ligand>
        <name>substrate</name>
    </ligand>
</feature>
<dbReference type="GO" id="GO:0004619">
    <property type="term" value="F:phosphoglycerate mutase activity"/>
    <property type="evidence" value="ECO:0007669"/>
    <property type="project" value="UniProtKB-EC"/>
</dbReference>
<evidence type="ECO:0000256" key="6">
    <source>
        <dbReference type="PIRSR" id="PIRSR613078-2"/>
    </source>
</evidence>
<keyword evidence="3" id="KW-0324">Glycolysis</keyword>
<dbReference type="EC" id="5.4.2.11" evidence="2"/>
<reference evidence="8 9" key="1">
    <citation type="journal article" date="2016" name="Nat. Commun.">
        <title>Thousands of microbial genomes shed light on interconnected biogeochemical processes in an aquifer system.</title>
        <authorList>
            <person name="Anantharaman K."/>
            <person name="Brown C.T."/>
            <person name="Hug L.A."/>
            <person name="Sharon I."/>
            <person name="Castelle C.J."/>
            <person name="Probst A.J."/>
            <person name="Thomas B.C."/>
            <person name="Singh A."/>
            <person name="Wilkins M.J."/>
            <person name="Karaoz U."/>
            <person name="Brodie E.L."/>
            <person name="Williams K.H."/>
            <person name="Hubbard S.S."/>
            <person name="Banfield J.F."/>
        </authorList>
    </citation>
    <scope>NUCLEOTIDE SEQUENCE [LARGE SCALE GENOMIC DNA]</scope>
</reference>
<feature type="binding site" evidence="6">
    <location>
        <begin position="21"/>
        <end position="22"/>
    </location>
    <ligand>
        <name>substrate</name>
    </ligand>
</feature>
<feature type="binding site" evidence="6">
    <location>
        <begin position="85"/>
        <end position="88"/>
    </location>
    <ligand>
        <name>substrate</name>
    </ligand>
</feature>
<name>A0A1F5ZT18_9BACT</name>
<dbReference type="PIRSF" id="PIRSF000709">
    <property type="entry name" value="6PFK_2-Ptase"/>
    <property type="match status" value="1"/>
</dbReference>
<feature type="binding site" evidence="6">
    <location>
        <begin position="8"/>
        <end position="15"/>
    </location>
    <ligand>
        <name>substrate</name>
    </ligand>
</feature>
<evidence type="ECO:0000313" key="8">
    <source>
        <dbReference type="EMBL" id="OGG15620.1"/>
    </source>
</evidence>
<feature type="binding site" evidence="6">
    <location>
        <position position="58"/>
    </location>
    <ligand>
        <name>substrate</name>
    </ligand>
</feature>
<dbReference type="Gene3D" id="3.40.50.1240">
    <property type="entry name" value="Phosphoglycerate mutase-like"/>
    <property type="match status" value="1"/>
</dbReference>
<gene>
    <name evidence="8" type="ORF">A3D77_04730</name>
</gene>
<evidence type="ECO:0000256" key="5">
    <source>
        <dbReference type="PIRSR" id="PIRSR613078-1"/>
    </source>
</evidence>
<dbReference type="EMBL" id="MFJL01000021">
    <property type="protein sequence ID" value="OGG15620.1"/>
    <property type="molecule type" value="Genomic_DNA"/>
</dbReference>
<dbReference type="Pfam" id="PF00300">
    <property type="entry name" value="His_Phos_1"/>
    <property type="match status" value="1"/>
</dbReference>
<dbReference type="Proteomes" id="UP000176923">
    <property type="component" value="Unassembled WGS sequence"/>
</dbReference>
<proteinExistence type="inferred from homology"/>
<feature type="active site" description="Tele-phosphohistidine intermediate" evidence="5">
    <location>
        <position position="9"/>
    </location>
</feature>
<evidence type="ECO:0000313" key="9">
    <source>
        <dbReference type="Proteomes" id="UP000176923"/>
    </source>
</evidence>
<feature type="site" description="Transition state stabilizer" evidence="7">
    <location>
        <position position="155"/>
    </location>
</feature>
<dbReference type="InterPro" id="IPR013078">
    <property type="entry name" value="His_Pase_superF_clade-1"/>
</dbReference>
<organism evidence="8 9">
    <name type="scientific">Candidatus Gottesmanbacteria bacterium RIFCSPHIGHO2_02_FULL_39_11</name>
    <dbReference type="NCBI Taxonomy" id="1798382"/>
    <lineage>
        <taxon>Bacteria</taxon>
        <taxon>Candidatus Gottesmaniibacteriota</taxon>
    </lineage>
</organism>
<comment type="similarity">
    <text evidence="1">Belongs to the phosphoglycerate mutase family. BPG-dependent PGAM subfamily.</text>
</comment>
<dbReference type="PANTHER" id="PTHR11931">
    <property type="entry name" value="PHOSPHOGLYCERATE MUTASE"/>
    <property type="match status" value="1"/>
</dbReference>
<evidence type="ECO:0000256" key="3">
    <source>
        <dbReference type="ARBA" id="ARBA00023152"/>
    </source>
</evidence>
<evidence type="ECO:0000256" key="1">
    <source>
        <dbReference type="ARBA" id="ARBA00006717"/>
    </source>
</evidence>
<dbReference type="NCBIfam" id="TIGR01258">
    <property type="entry name" value="pgm_1"/>
    <property type="match status" value="1"/>
</dbReference>
<feature type="binding site" evidence="6">
    <location>
        <begin position="156"/>
        <end position="157"/>
    </location>
    <ligand>
        <name>substrate</name>
    </ligand>
</feature>
<dbReference type="STRING" id="1798382.A3D77_04730"/>
<dbReference type="GO" id="GO:0006096">
    <property type="term" value="P:glycolytic process"/>
    <property type="evidence" value="ECO:0007669"/>
    <property type="project" value="UniProtKB-KW"/>
</dbReference>
<dbReference type="AlphaFoldDB" id="A0A1F5ZT18"/>
<protein>
    <recommendedName>
        <fullName evidence="2">phosphoglycerate mutase (2,3-diphosphoglycerate-dependent)</fullName>
        <ecNumber evidence="2">5.4.2.11</ecNumber>
    </recommendedName>
</protein>
<sequence length="217" mass="24932">MGTLILVRHGETYYNADSRWTGTTDIDLTPKGEEEARKVGEFLKSIKFTAAYCSTLSRTKHTLTIILDTIGQTGLPVFEDKALNERDYGDYTGLNKWEVRKMLGEQVFIELWRSWEGNVPHGESLKDVYGRVIPYYLKEIVPRLEKGENILVILHGNSMRALAKYIERVPDRDVAKILTNTGDIYKYMVDKDGYMLDRSILHVRMDFIPSAPTEHIV</sequence>
<evidence type="ECO:0000256" key="7">
    <source>
        <dbReference type="PIRSR" id="PIRSR613078-3"/>
    </source>
</evidence>
<feature type="active site" description="Proton donor/acceptor" evidence="5">
    <location>
        <position position="85"/>
    </location>
</feature>
<dbReference type="SMART" id="SM00855">
    <property type="entry name" value="PGAM"/>
    <property type="match status" value="1"/>
</dbReference>
<keyword evidence="4" id="KW-0413">Isomerase</keyword>
<dbReference type="InterPro" id="IPR029033">
    <property type="entry name" value="His_PPase_superfam"/>
</dbReference>
<evidence type="ECO:0000256" key="4">
    <source>
        <dbReference type="ARBA" id="ARBA00023235"/>
    </source>
</evidence>
<dbReference type="SUPFAM" id="SSF53254">
    <property type="entry name" value="Phosphoglycerate mutase-like"/>
    <property type="match status" value="1"/>
</dbReference>
<dbReference type="InterPro" id="IPR005952">
    <property type="entry name" value="Phosphogly_mut1"/>
</dbReference>
<accession>A0A1F5ZT18</accession>
<comment type="caution">
    <text evidence="8">The sequence shown here is derived from an EMBL/GenBank/DDBJ whole genome shotgun (WGS) entry which is preliminary data.</text>
</comment>
<dbReference type="CDD" id="cd07067">
    <property type="entry name" value="HP_PGM_like"/>
    <property type="match status" value="1"/>
</dbReference>
<evidence type="ECO:0000256" key="2">
    <source>
        <dbReference type="ARBA" id="ARBA00012028"/>
    </source>
</evidence>